<name>A0A6G6WFQ7_9ACTN</name>
<dbReference type="KEGG" id="nano:G5V58_15515"/>
<dbReference type="AlphaFoldDB" id="A0A6G6WFQ7"/>
<keyword evidence="2" id="KW-1185">Reference proteome</keyword>
<evidence type="ECO:0000313" key="2">
    <source>
        <dbReference type="Proteomes" id="UP000502996"/>
    </source>
</evidence>
<dbReference type="Proteomes" id="UP000502996">
    <property type="component" value="Chromosome"/>
</dbReference>
<dbReference type="EMBL" id="CP049257">
    <property type="protein sequence ID" value="QIG43993.1"/>
    <property type="molecule type" value="Genomic_DNA"/>
</dbReference>
<proteinExistence type="predicted"/>
<dbReference type="RefSeq" id="WP_165234557.1">
    <property type="nucleotide sequence ID" value="NZ_CP049257.1"/>
</dbReference>
<protein>
    <submittedName>
        <fullName evidence="1">Uncharacterized protein</fullName>
    </submittedName>
</protein>
<gene>
    <name evidence="1" type="ORF">G5V58_15515</name>
</gene>
<reference evidence="1 2" key="1">
    <citation type="submission" date="2020-02" db="EMBL/GenBank/DDBJ databases">
        <title>Full genome sequence of Nocardioides sp. R-3366.</title>
        <authorList>
            <person name="Im W.-T."/>
        </authorList>
    </citation>
    <scope>NUCLEOTIDE SEQUENCE [LARGE SCALE GENOMIC DNA]</scope>
    <source>
        <strain evidence="1 2">R-3366</strain>
    </source>
</reference>
<accession>A0A6G6WFQ7</accession>
<organism evidence="1 2">
    <name type="scientific">Nocardioides anomalus</name>
    <dbReference type="NCBI Taxonomy" id="2712223"/>
    <lineage>
        <taxon>Bacteria</taxon>
        <taxon>Bacillati</taxon>
        <taxon>Actinomycetota</taxon>
        <taxon>Actinomycetes</taxon>
        <taxon>Propionibacteriales</taxon>
        <taxon>Nocardioidaceae</taxon>
        <taxon>Nocardioides</taxon>
    </lineage>
</organism>
<evidence type="ECO:0000313" key="1">
    <source>
        <dbReference type="EMBL" id="QIG43993.1"/>
    </source>
</evidence>
<sequence length="59" mass="6366">MDLFKIRYADRPGLGLVRLTLTDTAAGALDATFGVSAFAQDATFGYATPRPFAPFRVAR</sequence>